<evidence type="ECO:0000313" key="1">
    <source>
        <dbReference type="EMBL" id="VFU22456.1"/>
    </source>
</evidence>
<dbReference type="AlphaFoldDB" id="A0A6N2K3G5"/>
<organism evidence="1">
    <name type="scientific">Salix viminalis</name>
    <name type="common">Common osier</name>
    <name type="synonym">Basket willow</name>
    <dbReference type="NCBI Taxonomy" id="40686"/>
    <lineage>
        <taxon>Eukaryota</taxon>
        <taxon>Viridiplantae</taxon>
        <taxon>Streptophyta</taxon>
        <taxon>Embryophyta</taxon>
        <taxon>Tracheophyta</taxon>
        <taxon>Spermatophyta</taxon>
        <taxon>Magnoliopsida</taxon>
        <taxon>eudicotyledons</taxon>
        <taxon>Gunneridae</taxon>
        <taxon>Pentapetalae</taxon>
        <taxon>rosids</taxon>
        <taxon>fabids</taxon>
        <taxon>Malpighiales</taxon>
        <taxon>Salicaceae</taxon>
        <taxon>Saliceae</taxon>
        <taxon>Salix</taxon>
    </lineage>
</organism>
<reference evidence="1" key="1">
    <citation type="submission" date="2019-03" db="EMBL/GenBank/DDBJ databases">
        <authorList>
            <person name="Mank J."/>
            <person name="Almeida P."/>
        </authorList>
    </citation>
    <scope>NUCLEOTIDE SEQUENCE</scope>
    <source>
        <strain evidence="1">78183</strain>
    </source>
</reference>
<protein>
    <submittedName>
        <fullName evidence="1">Uncharacterized protein</fullName>
    </submittedName>
</protein>
<accession>A0A6N2K3G5</accession>
<dbReference type="EMBL" id="CAADRP010000069">
    <property type="protein sequence ID" value="VFU22456.1"/>
    <property type="molecule type" value="Genomic_DNA"/>
</dbReference>
<proteinExistence type="predicted"/>
<name>A0A6N2K3G5_SALVM</name>
<sequence>MAVVFMMRIKISYGIGIPLKNEDEWPGMKVFVDELLVMSSGIALFFVHFSKLLAEKDSQEHRTFLSVSNF</sequence>
<gene>
    <name evidence="1" type="ORF">SVIM_LOCUS24814</name>
</gene>